<name>A0ABY6MHX9_9BACT</name>
<dbReference type="RefSeq" id="WP_264808257.1">
    <property type="nucleotide sequence ID" value="NZ_CP110226.1"/>
</dbReference>
<feature type="domain" description="Outer membrane protein beta-barrel" evidence="1">
    <location>
        <begin position="17"/>
        <end position="181"/>
    </location>
</feature>
<dbReference type="Proteomes" id="UP001163156">
    <property type="component" value="Chromosome"/>
</dbReference>
<dbReference type="Pfam" id="PF13568">
    <property type="entry name" value="OMP_b-brl_2"/>
    <property type="match status" value="1"/>
</dbReference>
<proteinExistence type="predicted"/>
<sequence length="208" mass="24085">MSLLFGDDLNNENNMFGLHMNYSWNNMTNLTESEAMANFNLGLFFTHKFENNWQLNVDMLAKYRRGASGIPAYDLGDENLNDYYGDIDFTRSIKYLSLPITMRYELPKRVFLELGPQVSFRLKAIDEFEAELPQGDITLDVDIRDEVQRFDFGYVAGIGWFFDKESLNAIGFRYNGGFTDVMKNDANKQAHQQWGFFCNLPIGRGKIE</sequence>
<evidence type="ECO:0000259" key="1">
    <source>
        <dbReference type="Pfam" id="PF13568"/>
    </source>
</evidence>
<keyword evidence="3" id="KW-1185">Reference proteome</keyword>
<gene>
    <name evidence="2" type="ORF">OM944_14070</name>
</gene>
<dbReference type="EMBL" id="CP110226">
    <property type="protein sequence ID" value="UZD21789.1"/>
    <property type="molecule type" value="Genomic_DNA"/>
</dbReference>
<dbReference type="InterPro" id="IPR025665">
    <property type="entry name" value="Beta-barrel_OMP_2"/>
</dbReference>
<reference evidence="2" key="1">
    <citation type="submission" date="2022-10" db="EMBL/GenBank/DDBJ databases">
        <title>Algoriphagus sp. a novel bacteria isolate from halophytes salicornia europaea.</title>
        <authorList>
            <person name="Peng Y."/>
            <person name="Jiang L."/>
            <person name="Lee J."/>
        </authorList>
    </citation>
    <scope>NUCLEOTIDE SEQUENCE</scope>
    <source>
        <strain evidence="2">TR-M5</strain>
    </source>
</reference>
<evidence type="ECO:0000313" key="2">
    <source>
        <dbReference type="EMBL" id="UZD21789.1"/>
    </source>
</evidence>
<accession>A0ABY6MHX9</accession>
<evidence type="ECO:0000313" key="3">
    <source>
        <dbReference type="Proteomes" id="UP001163156"/>
    </source>
</evidence>
<organism evidence="2 3">
    <name type="scientific">Algoriphagus halophytocola</name>
    <dbReference type="NCBI Taxonomy" id="2991499"/>
    <lineage>
        <taxon>Bacteria</taxon>
        <taxon>Pseudomonadati</taxon>
        <taxon>Bacteroidota</taxon>
        <taxon>Cytophagia</taxon>
        <taxon>Cytophagales</taxon>
        <taxon>Cyclobacteriaceae</taxon>
        <taxon>Algoriphagus</taxon>
    </lineage>
</organism>
<protein>
    <submittedName>
        <fullName evidence="2">PorT family protein</fullName>
    </submittedName>
</protein>